<comment type="caution">
    <text evidence="9">The sequence shown here is derived from an EMBL/GenBank/DDBJ whole genome shotgun (WGS) entry which is preliminary data.</text>
</comment>
<dbReference type="InterPro" id="IPR000719">
    <property type="entry name" value="Prot_kinase_dom"/>
</dbReference>
<dbReference type="InterPro" id="IPR008271">
    <property type="entry name" value="Ser/Thr_kinase_AS"/>
</dbReference>
<sequence length="637" mass="69846">MNSDQRCSLSVFLLIALATTLAFALEVFSDHAKSGSSFVLLMLWIAHHNLSPRAARVAAGAAIVVTLSAVLQTFPSPISTLFNHAAVIAGAGFIMLRKESETIAGDLTSLGLSGDIYLPNEQNVGAPTISVDSDQPALQQFSAAEILASDLIDRMQQSKAFLPKQINRVRRFVEKRSDTRLSLEQLVYAGLLTEFQAIHMHWGREDQLRFDKYSLVEMIGRGGMSTVFRAMNMERGETVAIKLLTASERALCRAQRETEVAKQLAHKNIVIAYDSGRIRSRFYIELEYVSGSDLHQIVNRSGILDETHALNYALQIARGLQHAHSKGLLHRDVKPGNMLVTADGVVKITDLGLACGIAVNPQKGSIPSCTNRLVGTIEFMSPEQAMHEDEVDERTDIYSLGATLFFLLTGQSRVVGTNVGQQITNLISKRRFLSARKLGVREEVAALIDRLCHCDPDKRFSSMSEVIAAIEALSGPRDIDDGPISVLIVEDNKDDLYAARRMLGKMNRSLHIAEATTLAACRTRIDDSNDGPPIHLVLLDLNLPDSAGFETITHFRSFCPCIPLIVMTGIADPDYGAKCIDGGANDYLPKNNATPETLERSIFMTLARCRTQDEESSDVIILNEPSVGSSNKDVEPL</sequence>
<evidence type="ECO:0000256" key="1">
    <source>
        <dbReference type="ARBA" id="ARBA00022679"/>
    </source>
</evidence>
<dbReference type="InterPro" id="IPR011009">
    <property type="entry name" value="Kinase-like_dom_sf"/>
</dbReference>
<dbReference type="SUPFAM" id="SSF56112">
    <property type="entry name" value="Protein kinase-like (PK-like)"/>
    <property type="match status" value="1"/>
</dbReference>
<feature type="domain" description="Response regulatory" evidence="8">
    <location>
        <begin position="485"/>
        <end position="605"/>
    </location>
</feature>
<dbReference type="Gene3D" id="3.40.50.2300">
    <property type="match status" value="1"/>
</dbReference>
<organism evidence="9 10">
    <name type="scientific">Novipirellula herctigrandis</name>
    <dbReference type="NCBI Taxonomy" id="2527986"/>
    <lineage>
        <taxon>Bacteria</taxon>
        <taxon>Pseudomonadati</taxon>
        <taxon>Planctomycetota</taxon>
        <taxon>Planctomycetia</taxon>
        <taxon>Pirellulales</taxon>
        <taxon>Pirellulaceae</taxon>
        <taxon>Novipirellula</taxon>
    </lineage>
</organism>
<gene>
    <name evidence="9" type="primary">prkC_1</name>
    <name evidence="9" type="ORF">CA13_07070</name>
</gene>
<evidence type="ECO:0000259" key="7">
    <source>
        <dbReference type="PROSITE" id="PS50011"/>
    </source>
</evidence>
<dbReference type="GO" id="GO:0004674">
    <property type="term" value="F:protein serine/threonine kinase activity"/>
    <property type="evidence" value="ECO:0007669"/>
    <property type="project" value="UniProtKB-EC"/>
</dbReference>
<dbReference type="PROSITE" id="PS00108">
    <property type="entry name" value="PROTEIN_KINASE_ST"/>
    <property type="match status" value="1"/>
</dbReference>
<dbReference type="SMART" id="SM00220">
    <property type="entry name" value="S_TKc"/>
    <property type="match status" value="1"/>
</dbReference>
<reference evidence="9 10" key="1">
    <citation type="submission" date="2019-02" db="EMBL/GenBank/DDBJ databases">
        <title>Deep-cultivation of Planctomycetes and their phenomic and genomic characterization uncovers novel biology.</title>
        <authorList>
            <person name="Wiegand S."/>
            <person name="Jogler M."/>
            <person name="Boedeker C."/>
            <person name="Pinto D."/>
            <person name="Vollmers J."/>
            <person name="Rivas-Marin E."/>
            <person name="Kohn T."/>
            <person name="Peeters S.H."/>
            <person name="Heuer A."/>
            <person name="Rast P."/>
            <person name="Oberbeckmann S."/>
            <person name="Bunk B."/>
            <person name="Jeske O."/>
            <person name="Meyerdierks A."/>
            <person name="Storesund J.E."/>
            <person name="Kallscheuer N."/>
            <person name="Luecker S."/>
            <person name="Lage O.M."/>
            <person name="Pohl T."/>
            <person name="Merkel B.J."/>
            <person name="Hornburger P."/>
            <person name="Mueller R.-W."/>
            <person name="Bruemmer F."/>
            <person name="Labrenz M."/>
            <person name="Spormann A.M."/>
            <person name="Op Den Camp H."/>
            <person name="Overmann J."/>
            <person name="Amann R."/>
            <person name="Jetten M.S.M."/>
            <person name="Mascher T."/>
            <person name="Medema M.H."/>
            <person name="Devos D.P."/>
            <person name="Kaster A.-K."/>
            <person name="Ovreas L."/>
            <person name="Rohde M."/>
            <person name="Galperin M.Y."/>
            <person name="Jogler C."/>
        </authorList>
    </citation>
    <scope>NUCLEOTIDE SEQUENCE [LARGE SCALE GENOMIC DNA]</scope>
    <source>
        <strain evidence="9 10">CA13</strain>
    </source>
</reference>
<dbReference type="EMBL" id="SJPJ01000001">
    <property type="protein sequence ID" value="TWT79308.1"/>
    <property type="molecule type" value="Genomic_DNA"/>
</dbReference>
<name>A0A5C5YWA9_9BACT</name>
<dbReference type="CDD" id="cd14014">
    <property type="entry name" value="STKc_PknB_like"/>
    <property type="match status" value="1"/>
</dbReference>
<feature type="modified residue" description="4-aspartylphosphate" evidence="5">
    <location>
        <position position="540"/>
    </location>
</feature>
<evidence type="ECO:0000256" key="2">
    <source>
        <dbReference type="ARBA" id="ARBA00022741"/>
    </source>
</evidence>
<dbReference type="AlphaFoldDB" id="A0A5C5YWA9"/>
<keyword evidence="4 6" id="KW-0067">ATP-binding</keyword>
<dbReference type="PANTHER" id="PTHR43289">
    <property type="entry name" value="MITOGEN-ACTIVATED PROTEIN KINASE KINASE KINASE 20-RELATED"/>
    <property type="match status" value="1"/>
</dbReference>
<dbReference type="EC" id="2.7.11.1" evidence="9"/>
<keyword evidence="10" id="KW-1185">Reference proteome</keyword>
<dbReference type="InterPro" id="IPR017441">
    <property type="entry name" value="Protein_kinase_ATP_BS"/>
</dbReference>
<accession>A0A5C5YWA9</accession>
<keyword evidence="1 9" id="KW-0808">Transferase</keyword>
<dbReference type="PANTHER" id="PTHR43289:SF6">
    <property type="entry name" value="SERINE_THREONINE-PROTEIN KINASE NEKL-3"/>
    <property type="match status" value="1"/>
</dbReference>
<dbReference type="Pfam" id="PF00072">
    <property type="entry name" value="Response_reg"/>
    <property type="match status" value="1"/>
</dbReference>
<evidence type="ECO:0000256" key="3">
    <source>
        <dbReference type="ARBA" id="ARBA00022777"/>
    </source>
</evidence>
<evidence type="ECO:0000256" key="4">
    <source>
        <dbReference type="ARBA" id="ARBA00022840"/>
    </source>
</evidence>
<dbReference type="Gene3D" id="1.10.510.10">
    <property type="entry name" value="Transferase(Phosphotransferase) domain 1"/>
    <property type="match status" value="1"/>
</dbReference>
<dbReference type="Proteomes" id="UP000315010">
    <property type="component" value="Unassembled WGS sequence"/>
</dbReference>
<evidence type="ECO:0000313" key="10">
    <source>
        <dbReference type="Proteomes" id="UP000315010"/>
    </source>
</evidence>
<dbReference type="PROSITE" id="PS00107">
    <property type="entry name" value="PROTEIN_KINASE_ATP"/>
    <property type="match status" value="1"/>
</dbReference>
<dbReference type="PROSITE" id="PS50011">
    <property type="entry name" value="PROTEIN_KINASE_DOM"/>
    <property type="match status" value="1"/>
</dbReference>
<evidence type="ECO:0000313" key="9">
    <source>
        <dbReference type="EMBL" id="TWT79308.1"/>
    </source>
</evidence>
<dbReference type="Pfam" id="PF00069">
    <property type="entry name" value="Pkinase"/>
    <property type="match status" value="1"/>
</dbReference>
<dbReference type="PROSITE" id="PS50110">
    <property type="entry name" value="RESPONSE_REGULATORY"/>
    <property type="match status" value="1"/>
</dbReference>
<dbReference type="SUPFAM" id="SSF52172">
    <property type="entry name" value="CheY-like"/>
    <property type="match status" value="1"/>
</dbReference>
<feature type="binding site" evidence="6">
    <location>
        <position position="242"/>
    </location>
    <ligand>
        <name>ATP</name>
        <dbReference type="ChEBI" id="CHEBI:30616"/>
    </ligand>
</feature>
<feature type="domain" description="Protein kinase" evidence="7">
    <location>
        <begin position="213"/>
        <end position="473"/>
    </location>
</feature>
<keyword evidence="2 6" id="KW-0547">Nucleotide-binding</keyword>
<protein>
    <submittedName>
        <fullName evidence="9">Serine/threonine-protein kinase PrkC</fullName>
        <ecNumber evidence="9">2.7.11.1</ecNumber>
    </submittedName>
</protein>
<evidence type="ECO:0000256" key="5">
    <source>
        <dbReference type="PROSITE-ProRule" id="PRU00169"/>
    </source>
</evidence>
<dbReference type="CDD" id="cd00156">
    <property type="entry name" value="REC"/>
    <property type="match status" value="1"/>
</dbReference>
<evidence type="ECO:0000256" key="6">
    <source>
        <dbReference type="PROSITE-ProRule" id="PRU10141"/>
    </source>
</evidence>
<proteinExistence type="predicted"/>
<dbReference type="SMART" id="SM00448">
    <property type="entry name" value="REC"/>
    <property type="match status" value="1"/>
</dbReference>
<keyword evidence="5" id="KW-0597">Phosphoprotein</keyword>
<dbReference type="GO" id="GO:0000160">
    <property type="term" value="P:phosphorelay signal transduction system"/>
    <property type="evidence" value="ECO:0007669"/>
    <property type="project" value="InterPro"/>
</dbReference>
<dbReference type="GO" id="GO:0005524">
    <property type="term" value="F:ATP binding"/>
    <property type="evidence" value="ECO:0007669"/>
    <property type="project" value="UniProtKB-UniRule"/>
</dbReference>
<evidence type="ECO:0000259" key="8">
    <source>
        <dbReference type="PROSITE" id="PS50110"/>
    </source>
</evidence>
<keyword evidence="3 9" id="KW-0418">Kinase</keyword>
<dbReference type="InterPro" id="IPR001789">
    <property type="entry name" value="Sig_transdc_resp-reg_receiver"/>
</dbReference>
<dbReference type="InterPro" id="IPR011006">
    <property type="entry name" value="CheY-like_superfamily"/>
</dbReference>